<evidence type="ECO:0000313" key="5">
    <source>
        <dbReference type="EMBL" id="TDX02201.1"/>
    </source>
</evidence>
<organism evidence="5 6">
    <name type="scientific">Dinghuibacter silviterrae</name>
    <dbReference type="NCBI Taxonomy" id="1539049"/>
    <lineage>
        <taxon>Bacteria</taxon>
        <taxon>Pseudomonadati</taxon>
        <taxon>Bacteroidota</taxon>
        <taxon>Chitinophagia</taxon>
        <taxon>Chitinophagales</taxon>
        <taxon>Chitinophagaceae</taxon>
        <taxon>Dinghuibacter</taxon>
    </lineage>
</organism>
<evidence type="ECO:0000256" key="3">
    <source>
        <dbReference type="ARBA" id="ARBA00023163"/>
    </source>
</evidence>
<dbReference type="PANTHER" id="PTHR47893:SF1">
    <property type="entry name" value="REGULATORY PROTEIN PCHR"/>
    <property type="match status" value="1"/>
</dbReference>
<feature type="domain" description="HTH araC/xylS-type" evidence="4">
    <location>
        <begin position="230"/>
        <end position="328"/>
    </location>
</feature>
<dbReference type="GO" id="GO:0043565">
    <property type="term" value="F:sequence-specific DNA binding"/>
    <property type="evidence" value="ECO:0007669"/>
    <property type="project" value="InterPro"/>
</dbReference>
<dbReference type="Gene3D" id="1.10.10.60">
    <property type="entry name" value="Homeodomain-like"/>
    <property type="match status" value="2"/>
</dbReference>
<sequence length="328" mass="37213">MDLSITASDGSTLVFEPGVPPSLQNYVLPGVPSVSATAPFGKMIFHELKGGGFTIVYSHYICDRNVTLEAKLDVPVLEFQLACKNNIRFFRAGLGEVLMLEKQFNLFYTPTWETRCDLQENSEYTTLVITFEPSYLEKLAPHFPFLDLFLQSAQDGTPALLSDVYNYANIQMMGITHDILYGDFSEQVKHLYVEAKVIELLIQALDKVGHFHTNTAARIVLRPYDIERIKEAAELLIQNMDNPLTIVELAHRVGLNDYKLKKGFKQVYGTTIFNYFMSARMERAKSLLEDTNIPIMDIAYMTGYRNISNFITAFRKNFGGSPGSLRKR</sequence>
<accession>A0A4R8DYA5</accession>
<dbReference type="InterPro" id="IPR009057">
    <property type="entry name" value="Homeodomain-like_sf"/>
</dbReference>
<gene>
    <name evidence="5" type="ORF">EDB95_3254</name>
</gene>
<comment type="caution">
    <text evidence="5">The sequence shown here is derived from an EMBL/GenBank/DDBJ whole genome shotgun (WGS) entry which is preliminary data.</text>
</comment>
<name>A0A4R8DYA5_9BACT</name>
<keyword evidence="1" id="KW-0805">Transcription regulation</keyword>
<dbReference type="InterPro" id="IPR018060">
    <property type="entry name" value="HTH_AraC"/>
</dbReference>
<dbReference type="SUPFAM" id="SSF46689">
    <property type="entry name" value="Homeodomain-like"/>
    <property type="match status" value="2"/>
</dbReference>
<dbReference type="AlphaFoldDB" id="A0A4R8DYA5"/>
<proteinExistence type="predicted"/>
<evidence type="ECO:0000259" key="4">
    <source>
        <dbReference type="PROSITE" id="PS01124"/>
    </source>
</evidence>
<dbReference type="Proteomes" id="UP000294498">
    <property type="component" value="Unassembled WGS sequence"/>
</dbReference>
<protein>
    <submittedName>
        <fullName evidence="5">AraC family transcriptional regulator</fullName>
    </submittedName>
</protein>
<dbReference type="PROSITE" id="PS00041">
    <property type="entry name" value="HTH_ARAC_FAMILY_1"/>
    <property type="match status" value="1"/>
</dbReference>
<dbReference type="Pfam" id="PF12833">
    <property type="entry name" value="HTH_18"/>
    <property type="match status" value="1"/>
</dbReference>
<dbReference type="OrthoDB" id="669939at2"/>
<evidence type="ECO:0000256" key="1">
    <source>
        <dbReference type="ARBA" id="ARBA00023015"/>
    </source>
</evidence>
<evidence type="ECO:0000313" key="6">
    <source>
        <dbReference type="Proteomes" id="UP000294498"/>
    </source>
</evidence>
<dbReference type="RefSeq" id="WP_133994823.1">
    <property type="nucleotide sequence ID" value="NZ_SODV01000001.1"/>
</dbReference>
<dbReference type="PROSITE" id="PS01124">
    <property type="entry name" value="HTH_ARAC_FAMILY_2"/>
    <property type="match status" value="1"/>
</dbReference>
<keyword evidence="3" id="KW-0804">Transcription</keyword>
<keyword evidence="2" id="KW-0238">DNA-binding</keyword>
<dbReference type="GO" id="GO:0003700">
    <property type="term" value="F:DNA-binding transcription factor activity"/>
    <property type="evidence" value="ECO:0007669"/>
    <property type="project" value="InterPro"/>
</dbReference>
<dbReference type="InterPro" id="IPR018062">
    <property type="entry name" value="HTH_AraC-typ_CS"/>
</dbReference>
<dbReference type="InterPro" id="IPR053142">
    <property type="entry name" value="PchR_regulatory_protein"/>
</dbReference>
<evidence type="ECO:0000256" key="2">
    <source>
        <dbReference type="ARBA" id="ARBA00023125"/>
    </source>
</evidence>
<dbReference type="PANTHER" id="PTHR47893">
    <property type="entry name" value="REGULATORY PROTEIN PCHR"/>
    <property type="match status" value="1"/>
</dbReference>
<reference evidence="5 6" key="1">
    <citation type="submission" date="2019-03" db="EMBL/GenBank/DDBJ databases">
        <title>Genomic Encyclopedia of Type Strains, Phase IV (KMG-IV): sequencing the most valuable type-strain genomes for metagenomic binning, comparative biology and taxonomic classification.</title>
        <authorList>
            <person name="Goeker M."/>
        </authorList>
    </citation>
    <scope>NUCLEOTIDE SEQUENCE [LARGE SCALE GENOMIC DNA]</scope>
    <source>
        <strain evidence="5 6">DSM 100059</strain>
    </source>
</reference>
<keyword evidence="6" id="KW-1185">Reference proteome</keyword>
<dbReference type="SMART" id="SM00342">
    <property type="entry name" value="HTH_ARAC"/>
    <property type="match status" value="1"/>
</dbReference>
<dbReference type="EMBL" id="SODV01000001">
    <property type="protein sequence ID" value="TDX02201.1"/>
    <property type="molecule type" value="Genomic_DNA"/>
</dbReference>